<dbReference type="GO" id="GO:0005524">
    <property type="term" value="F:ATP binding"/>
    <property type="evidence" value="ECO:0007669"/>
    <property type="project" value="UniProtKB-UniRule"/>
</dbReference>
<dbReference type="Gene3D" id="3.40.1390.10">
    <property type="entry name" value="MurE/MurF, N-terminal domain"/>
    <property type="match status" value="1"/>
</dbReference>
<dbReference type="AlphaFoldDB" id="A0A371RFX5"/>
<dbReference type="InParanoid" id="A0A371RFX5"/>
<keyword evidence="13" id="KW-1185">Reference proteome</keyword>
<feature type="binding site" evidence="7">
    <location>
        <position position="171"/>
    </location>
    <ligand>
        <name>UDP-N-acetyl-alpha-D-muramoyl-L-alanyl-D-glutamate</name>
        <dbReference type="ChEBI" id="CHEBI:83900"/>
    </ligand>
</feature>
<keyword evidence="7" id="KW-0547">Nucleotide-binding</keyword>
<evidence type="ECO:0000313" key="13">
    <source>
        <dbReference type="Proteomes" id="UP000264589"/>
    </source>
</evidence>
<dbReference type="GO" id="GO:0008360">
    <property type="term" value="P:regulation of cell shape"/>
    <property type="evidence" value="ECO:0007669"/>
    <property type="project" value="UniProtKB-KW"/>
</dbReference>
<evidence type="ECO:0000256" key="7">
    <source>
        <dbReference type="HAMAP-Rule" id="MF_00208"/>
    </source>
</evidence>
<comment type="cofactor">
    <cofactor evidence="7">
        <name>Mg(2+)</name>
        <dbReference type="ChEBI" id="CHEBI:18420"/>
    </cofactor>
</comment>
<dbReference type="SUPFAM" id="SSF53244">
    <property type="entry name" value="MurD-like peptide ligases, peptide-binding domain"/>
    <property type="match status" value="1"/>
</dbReference>
<feature type="domain" description="Mur ligase N-terminal catalytic" evidence="9">
    <location>
        <begin position="18"/>
        <end position="78"/>
    </location>
</feature>
<dbReference type="Pfam" id="PF08245">
    <property type="entry name" value="Mur_ligase_M"/>
    <property type="match status" value="1"/>
</dbReference>
<dbReference type="NCBIfam" id="NF001126">
    <property type="entry name" value="PRK00139.1-4"/>
    <property type="match status" value="1"/>
</dbReference>
<dbReference type="OrthoDB" id="9800958at2"/>
<feature type="modified residue" description="N6-carboxylysine" evidence="7">
    <location>
        <position position="211"/>
    </location>
</feature>
<keyword evidence="7 12" id="KW-0436">Ligase</keyword>
<comment type="subcellular location">
    <subcellularLocation>
        <location evidence="7 8">Cytoplasm</location>
    </subcellularLocation>
</comment>
<dbReference type="PANTHER" id="PTHR23135:SF4">
    <property type="entry name" value="UDP-N-ACETYLMURAMOYL-L-ALANYL-D-GLUTAMATE--2,6-DIAMINOPIMELATE LIGASE MURE HOMOLOG, CHLOROPLASTIC"/>
    <property type="match status" value="1"/>
</dbReference>
<name>A0A371RFX5_9PROT</name>
<feature type="binding site" evidence="7">
    <location>
        <position position="451"/>
    </location>
    <ligand>
        <name>meso-2,6-diaminopimelate</name>
        <dbReference type="ChEBI" id="CHEBI:57791"/>
    </ligand>
</feature>
<sequence>MKPLQELTTLARRLPDVKITGITADSRAVKPGYLFAALPGTQVDGRRFIPDAVAAGAVAVLAVPGTEAEVPVIESEEPRLTLAQIAMSFHEGQPRTVVGITGTNGKTSVARFTQQLWSAFGVKAGTLGTLGAFAPGYEYALRHTTPDPVEIHQILSTMTTMGTTHLAMEVSSHGLSQFRADGIHFSHAAFTNITQDHLDYHPDFEDYFQAKLRLLTELMPKDGVAVINMDGPGSQRAAEETRAAGRQVFTVGRKGEDIILHDLVPTTDGLRVTLSWKAVRRTLELPLIGAFQADNALVAAGLAIVTGFDGEEVIEHLADLSAAPGRMQRAGTRVFSGGGEAAAYIDFAHTPDAIETALAAIRPHTEGRLHVVFGAGGDRDRAKRPLMAAAAAKGAERVIITDDNPRTEDPASIRDEVAKGAPDAIVIAGRREAIEEGIKGLAPGDVLLVAGKGHEQGQTIGTVTYPFDDVDVTAKLLGEVNA</sequence>
<evidence type="ECO:0000259" key="11">
    <source>
        <dbReference type="Pfam" id="PF08245"/>
    </source>
</evidence>
<keyword evidence="7" id="KW-0067">ATP-binding</keyword>
<dbReference type="GO" id="GO:0051301">
    <property type="term" value="P:cell division"/>
    <property type="evidence" value="ECO:0007669"/>
    <property type="project" value="UniProtKB-KW"/>
</dbReference>
<feature type="domain" description="Mur ligase C-terminal" evidence="10">
    <location>
        <begin position="325"/>
        <end position="453"/>
    </location>
</feature>
<dbReference type="InterPro" id="IPR035911">
    <property type="entry name" value="MurE/MurF_N"/>
</dbReference>
<gene>
    <name evidence="7" type="primary">murE</name>
    <name evidence="12" type="ORF">DX908_03065</name>
</gene>
<keyword evidence="5 7" id="KW-0131">Cell cycle</keyword>
<comment type="caution">
    <text evidence="7">Lacks conserved residue(s) required for the propagation of feature annotation.</text>
</comment>
<dbReference type="Pfam" id="PF01225">
    <property type="entry name" value="Mur_ligase"/>
    <property type="match status" value="1"/>
</dbReference>
<keyword evidence="7" id="KW-0460">Magnesium</keyword>
<evidence type="ECO:0000256" key="1">
    <source>
        <dbReference type="ARBA" id="ARBA00005898"/>
    </source>
</evidence>
<feature type="binding site" evidence="7">
    <location>
        <position position="455"/>
    </location>
    <ligand>
        <name>meso-2,6-diaminopimelate</name>
        <dbReference type="ChEBI" id="CHEBI:57791"/>
    </ligand>
</feature>
<evidence type="ECO:0000256" key="4">
    <source>
        <dbReference type="ARBA" id="ARBA00022984"/>
    </source>
</evidence>
<comment type="catalytic activity">
    <reaction evidence="7">
        <text>UDP-N-acetyl-alpha-D-muramoyl-L-alanyl-D-glutamate + meso-2,6-diaminopimelate + ATP = UDP-N-acetyl-alpha-D-muramoyl-L-alanyl-gamma-D-glutamyl-meso-2,6-diaminopimelate + ADP + phosphate + H(+)</text>
        <dbReference type="Rhea" id="RHEA:23676"/>
        <dbReference type="ChEBI" id="CHEBI:15378"/>
        <dbReference type="ChEBI" id="CHEBI:30616"/>
        <dbReference type="ChEBI" id="CHEBI:43474"/>
        <dbReference type="ChEBI" id="CHEBI:57791"/>
        <dbReference type="ChEBI" id="CHEBI:83900"/>
        <dbReference type="ChEBI" id="CHEBI:83905"/>
        <dbReference type="ChEBI" id="CHEBI:456216"/>
        <dbReference type="EC" id="6.3.2.13"/>
    </reaction>
</comment>
<comment type="function">
    <text evidence="7">Catalyzes the addition of meso-diaminopimelic acid to the nucleotide precursor UDP-N-acetylmuramoyl-L-alanyl-D-glutamate (UMAG) in the biosynthesis of bacterial cell-wall peptidoglycan.</text>
</comment>
<protein>
    <recommendedName>
        <fullName evidence="7">UDP-N-acetylmuramoyl-L-alanyl-D-glutamate--2,6-diaminopimelate ligase</fullName>
        <ecNumber evidence="7">6.3.2.13</ecNumber>
    </recommendedName>
    <alternativeName>
        <fullName evidence="7">Meso-A2pm-adding enzyme</fullName>
    </alternativeName>
    <alternativeName>
        <fullName evidence="7">Meso-diaminopimelate-adding enzyme</fullName>
    </alternativeName>
    <alternativeName>
        <fullName evidence="7">UDP-MurNAc-L-Ala-D-Glu:meso-diaminopimelate ligase</fullName>
    </alternativeName>
    <alternativeName>
        <fullName evidence="7">UDP-MurNAc-tripeptide synthetase</fullName>
    </alternativeName>
    <alternativeName>
        <fullName evidence="7">UDP-N-acetylmuramyl-tripeptide synthetase</fullName>
    </alternativeName>
</protein>
<feature type="binding site" evidence="7">
    <location>
        <position position="26"/>
    </location>
    <ligand>
        <name>UDP-N-acetyl-alpha-D-muramoyl-L-alanyl-D-glutamate</name>
        <dbReference type="ChEBI" id="CHEBI:83900"/>
    </ligand>
</feature>
<feature type="binding site" evidence="7">
    <location>
        <position position="179"/>
    </location>
    <ligand>
        <name>UDP-N-acetyl-alpha-D-muramoyl-L-alanyl-D-glutamate</name>
        <dbReference type="ChEBI" id="CHEBI:83900"/>
    </ligand>
</feature>
<dbReference type="InterPro" id="IPR013221">
    <property type="entry name" value="Mur_ligase_cen"/>
</dbReference>
<evidence type="ECO:0000256" key="3">
    <source>
        <dbReference type="ARBA" id="ARBA00022960"/>
    </source>
</evidence>
<dbReference type="UniPathway" id="UPA00219"/>
<dbReference type="RefSeq" id="WP_116390980.1">
    <property type="nucleotide sequence ID" value="NZ_QUQO01000001.1"/>
</dbReference>
<feature type="binding site" evidence="7">
    <location>
        <begin position="403"/>
        <end position="406"/>
    </location>
    <ligand>
        <name>meso-2,6-diaminopimelate</name>
        <dbReference type="ChEBI" id="CHEBI:57791"/>
    </ligand>
</feature>
<dbReference type="Pfam" id="PF02875">
    <property type="entry name" value="Mur_ligase_C"/>
    <property type="match status" value="1"/>
</dbReference>
<evidence type="ECO:0000256" key="2">
    <source>
        <dbReference type="ARBA" id="ARBA00022618"/>
    </source>
</evidence>
<keyword evidence="4 7" id="KW-0573">Peptidoglycan synthesis</keyword>
<comment type="caution">
    <text evidence="12">The sequence shown here is derived from an EMBL/GenBank/DDBJ whole genome shotgun (WGS) entry which is preliminary data.</text>
</comment>
<feature type="binding site" evidence="7">
    <location>
        <begin position="144"/>
        <end position="145"/>
    </location>
    <ligand>
        <name>UDP-N-acetyl-alpha-D-muramoyl-L-alanyl-D-glutamate</name>
        <dbReference type="ChEBI" id="CHEBI:83900"/>
    </ligand>
</feature>
<keyword evidence="7" id="KW-0963">Cytoplasm</keyword>
<dbReference type="GO" id="GO:0071555">
    <property type="term" value="P:cell wall organization"/>
    <property type="evidence" value="ECO:0007669"/>
    <property type="project" value="UniProtKB-KW"/>
</dbReference>
<proteinExistence type="inferred from homology"/>
<dbReference type="EC" id="6.3.2.13" evidence="7"/>
<evidence type="ECO:0000259" key="9">
    <source>
        <dbReference type="Pfam" id="PF01225"/>
    </source>
</evidence>
<dbReference type="GO" id="GO:0005737">
    <property type="term" value="C:cytoplasm"/>
    <property type="evidence" value="ECO:0007669"/>
    <property type="project" value="UniProtKB-SubCell"/>
</dbReference>
<dbReference type="PANTHER" id="PTHR23135">
    <property type="entry name" value="MUR LIGASE FAMILY MEMBER"/>
    <property type="match status" value="1"/>
</dbReference>
<dbReference type="InterPro" id="IPR000713">
    <property type="entry name" value="Mur_ligase_N"/>
</dbReference>
<dbReference type="NCBIfam" id="NF001124">
    <property type="entry name" value="PRK00139.1-2"/>
    <property type="match status" value="1"/>
</dbReference>
<dbReference type="SUPFAM" id="SSF63418">
    <property type="entry name" value="MurE/MurF N-terminal domain"/>
    <property type="match status" value="1"/>
</dbReference>
<organism evidence="12 13">
    <name type="scientific">Parvularcula marina</name>
    <dbReference type="NCBI Taxonomy" id="2292771"/>
    <lineage>
        <taxon>Bacteria</taxon>
        <taxon>Pseudomonadati</taxon>
        <taxon>Pseudomonadota</taxon>
        <taxon>Alphaproteobacteria</taxon>
        <taxon>Parvularculales</taxon>
        <taxon>Parvularculaceae</taxon>
        <taxon>Parvularcula</taxon>
    </lineage>
</organism>
<dbReference type="Gene3D" id="3.90.190.20">
    <property type="entry name" value="Mur ligase, C-terminal domain"/>
    <property type="match status" value="1"/>
</dbReference>
<keyword evidence="3 7" id="KW-0133">Cell shape</keyword>
<feature type="binding site" evidence="7">
    <location>
        <position position="177"/>
    </location>
    <ligand>
        <name>UDP-N-acetyl-alpha-D-muramoyl-L-alanyl-D-glutamate</name>
        <dbReference type="ChEBI" id="CHEBI:83900"/>
    </ligand>
</feature>
<dbReference type="InterPro" id="IPR004101">
    <property type="entry name" value="Mur_ligase_C"/>
</dbReference>
<keyword evidence="2 7" id="KW-0132">Cell division</keyword>
<reference evidence="12 13" key="1">
    <citation type="submission" date="2018-08" db="EMBL/GenBank/DDBJ databases">
        <title>Parvularcula sp. SM1705, isolated from surface water of the South Sea China.</title>
        <authorList>
            <person name="Sun L."/>
        </authorList>
    </citation>
    <scope>NUCLEOTIDE SEQUENCE [LARGE SCALE GENOMIC DNA]</scope>
    <source>
        <strain evidence="12 13">SM1705</strain>
    </source>
</reference>
<dbReference type="InterPro" id="IPR036615">
    <property type="entry name" value="Mur_ligase_C_dom_sf"/>
</dbReference>
<dbReference type="Gene3D" id="3.40.1190.10">
    <property type="entry name" value="Mur-like, catalytic domain"/>
    <property type="match status" value="1"/>
</dbReference>
<comment type="PTM">
    <text evidence="7">Carboxylation is probably crucial for Mg(2+) binding and, consequently, for the gamma-phosphate positioning of ATP.</text>
</comment>
<dbReference type="FunCoup" id="A0A371RFX5">
    <property type="interactions" value="562"/>
</dbReference>
<evidence type="ECO:0000256" key="8">
    <source>
        <dbReference type="RuleBase" id="RU004135"/>
    </source>
</evidence>
<evidence type="ECO:0000256" key="5">
    <source>
        <dbReference type="ARBA" id="ARBA00023306"/>
    </source>
</evidence>
<feature type="domain" description="Mur ligase central" evidence="11">
    <location>
        <begin position="100"/>
        <end position="303"/>
    </location>
</feature>
<dbReference type="EMBL" id="QUQO01000001">
    <property type="protein sequence ID" value="RFB04351.1"/>
    <property type="molecule type" value="Genomic_DNA"/>
</dbReference>
<dbReference type="InterPro" id="IPR005761">
    <property type="entry name" value="UDP-N-AcMur-Glu-dNH2Pim_ligase"/>
</dbReference>
<feature type="binding site" evidence="7">
    <location>
        <begin position="102"/>
        <end position="108"/>
    </location>
    <ligand>
        <name>ATP</name>
        <dbReference type="ChEBI" id="CHEBI:30616"/>
    </ligand>
</feature>
<dbReference type="GO" id="GO:0009252">
    <property type="term" value="P:peptidoglycan biosynthetic process"/>
    <property type="evidence" value="ECO:0007669"/>
    <property type="project" value="UniProtKB-UniRule"/>
</dbReference>
<comment type="similarity">
    <text evidence="1 7">Belongs to the MurCDEF family. MurE subfamily.</text>
</comment>
<dbReference type="HAMAP" id="MF_00208">
    <property type="entry name" value="MurE"/>
    <property type="match status" value="1"/>
</dbReference>
<feature type="short sequence motif" description="Meso-diaminopimelate recognition motif" evidence="7">
    <location>
        <begin position="403"/>
        <end position="406"/>
    </location>
</feature>
<dbReference type="SUPFAM" id="SSF53623">
    <property type="entry name" value="MurD-like peptide ligases, catalytic domain"/>
    <property type="match status" value="1"/>
</dbReference>
<dbReference type="GO" id="GO:0008765">
    <property type="term" value="F:UDP-N-acetylmuramoylalanyl-D-glutamate-2,6-diaminopimelate ligase activity"/>
    <property type="evidence" value="ECO:0007669"/>
    <property type="project" value="UniProtKB-UniRule"/>
</dbReference>
<dbReference type="NCBIfam" id="TIGR01085">
    <property type="entry name" value="murE"/>
    <property type="match status" value="1"/>
</dbReference>
<evidence type="ECO:0000313" key="12">
    <source>
        <dbReference type="EMBL" id="RFB04351.1"/>
    </source>
</evidence>
<comment type="pathway">
    <text evidence="7 8">Cell wall biogenesis; peptidoglycan biosynthesis.</text>
</comment>
<dbReference type="InterPro" id="IPR036565">
    <property type="entry name" value="Mur-like_cat_sf"/>
</dbReference>
<accession>A0A371RFX5</accession>
<evidence type="ECO:0000259" key="10">
    <source>
        <dbReference type="Pfam" id="PF02875"/>
    </source>
</evidence>
<feature type="binding site" evidence="7">
    <location>
        <position position="379"/>
    </location>
    <ligand>
        <name>meso-2,6-diaminopimelate</name>
        <dbReference type="ChEBI" id="CHEBI:57791"/>
    </ligand>
</feature>
<evidence type="ECO:0000256" key="6">
    <source>
        <dbReference type="ARBA" id="ARBA00023316"/>
    </source>
</evidence>
<dbReference type="GO" id="GO:0000287">
    <property type="term" value="F:magnesium ion binding"/>
    <property type="evidence" value="ECO:0007669"/>
    <property type="project" value="UniProtKB-UniRule"/>
</dbReference>
<dbReference type="Proteomes" id="UP000264589">
    <property type="component" value="Unassembled WGS sequence"/>
</dbReference>
<keyword evidence="6 7" id="KW-0961">Cell wall biogenesis/degradation</keyword>